<reference evidence="2" key="2">
    <citation type="submission" date="2021-01" db="UniProtKB">
        <authorList>
            <consortium name="EnsemblMetazoa"/>
        </authorList>
    </citation>
    <scope>IDENTIFICATION</scope>
</reference>
<name>A0A7M7N643_STRPU</name>
<feature type="chain" id="PRO_5029906885" evidence="1">
    <location>
        <begin position="26"/>
        <end position="107"/>
    </location>
</feature>
<dbReference type="KEGG" id="spu:115920336"/>
<feature type="signal peptide" evidence="1">
    <location>
        <begin position="1"/>
        <end position="25"/>
    </location>
</feature>
<dbReference type="EnsemblMetazoa" id="XM_030975959">
    <property type="protein sequence ID" value="XP_030831819"/>
    <property type="gene ID" value="LOC115920336"/>
</dbReference>
<evidence type="ECO:0000313" key="2">
    <source>
        <dbReference type="EnsemblMetazoa" id="XP_030831819"/>
    </source>
</evidence>
<evidence type="ECO:0000313" key="3">
    <source>
        <dbReference type="Proteomes" id="UP000007110"/>
    </source>
</evidence>
<reference evidence="3" key="1">
    <citation type="submission" date="2015-02" db="EMBL/GenBank/DDBJ databases">
        <title>Genome sequencing for Strongylocentrotus purpuratus.</title>
        <authorList>
            <person name="Murali S."/>
            <person name="Liu Y."/>
            <person name="Vee V."/>
            <person name="English A."/>
            <person name="Wang M."/>
            <person name="Skinner E."/>
            <person name="Han Y."/>
            <person name="Muzny D.M."/>
            <person name="Worley K.C."/>
            <person name="Gibbs R.A."/>
        </authorList>
    </citation>
    <scope>NUCLEOTIDE SEQUENCE</scope>
</reference>
<dbReference type="Proteomes" id="UP000007110">
    <property type="component" value="Unassembled WGS sequence"/>
</dbReference>
<dbReference type="GeneID" id="115920336"/>
<protein>
    <submittedName>
        <fullName evidence="2">Uncharacterized protein</fullName>
    </submittedName>
</protein>
<accession>A0A7M7N643</accession>
<organism evidence="2 3">
    <name type="scientific">Strongylocentrotus purpuratus</name>
    <name type="common">Purple sea urchin</name>
    <dbReference type="NCBI Taxonomy" id="7668"/>
    <lineage>
        <taxon>Eukaryota</taxon>
        <taxon>Metazoa</taxon>
        <taxon>Echinodermata</taxon>
        <taxon>Eleutherozoa</taxon>
        <taxon>Echinozoa</taxon>
        <taxon>Echinoidea</taxon>
        <taxon>Euechinoidea</taxon>
        <taxon>Echinacea</taxon>
        <taxon>Camarodonta</taxon>
        <taxon>Echinidea</taxon>
        <taxon>Strongylocentrotidae</taxon>
        <taxon>Strongylocentrotus</taxon>
    </lineage>
</organism>
<evidence type="ECO:0000256" key="1">
    <source>
        <dbReference type="SAM" id="SignalP"/>
    </source>
</evidence>
<proteinExistence type="predicted"/>
<keyword evidence="1" id="KW-0732">Signal</keyword>
<dbReference type="RefSeq" id="XP_030831819.1">
    <property type="nucleotide sequence ID" value="XM_030975959.1"/>
</dbReference>
<keyword evidence="3" id="KW-1185">Reference proteome</keyword>
<sequence length="107" mass="12060">MKTIAVLFITAMTLLLKIRGPPAKAKDVRRERRGADDDNGYVYVPASAMEAESEGAFQSDIMMTDEQWASLWAMLGDNVQGNGGDAGRRRKNWVYFPSMLDHLYFIL</sequence>
<dbReference type="AlphaFoldDB" id="A0A7M7N643"/>
<dbReference type="InParanoid" id="A0A7M7N643"/>